<name>A0ABS3GPU8_9NEIS</name>
<evidence type="ECO:0000313" key="1">
    <source>
        <dbReference type="EMBL" id="MBO0416632.1"/>
    </source>
</evidence>
<comment type="caution">
    <text evidence="1">The sequence shown here is derived from an EMBL/GenBank/DDBJ whole genome shotgun (WGS) entry which is preliminary data.</text>
</comment>
<accession>A0ABS3GPU8</accession>
<dbReference type="Proteomes" id="UP000664349">
    <property type="component" value="Unassembled WGS sequence"/>
</dbReference>
<protein>
    <recommendedName>
        <fullName evidence="3">Single-stranded DNA-binding protein</fullName>
    </recommendedName>
</protein>
<dbReference type="RefSeq" id="WP_081576435.1">
    <property type="nucleotide sequence ID" value="NZ_JAEILV010000009.1"/>
</dbReference>
<evidence type="ECO:0008006" key="3">
    <source>
        <dbReference type="Google" id="ProtNLM"/>
    </source>
</evidence>
<evidence type="ECO:0000313" key="2">
    <source>
        <dbReference type="Proteomes" id="UP000664349"/>
    </source>
</evidence>
<keyword evidence="2" id="KW-1185">Reference proteome</keyword>
<organism evidence="1 2">
    <name type="scientific">Chromobacterium haemolyticum</name>
    <dbReference type="NCBI Taxonomy" id="394935"/>
    <lineage>
        <taxon>Bacteria</taxon>
        <taxon>Pseudomonadati</taxon>
        <taxon>Pseudomonadota</taxon>
        <taxon>Betaproteobacteria</taxon>
        <taxon>Neisseriales</taxon>
        <taxon>Chromobacteriaceae</taxon>
        <taxon>Chromobacterium</taxon>
    </lineage>
</organism>
<reference evidence="1 2" key="1">
    <citation type="submission" date="2021-03" db="EMBL/GenBank/DDBJ databases">
        <title>First Case of infection caused by Chromobacterium haemolyticum derived from water in China.</title>
        <authorList>
            <person name="Chen J."/>
            <person name="Liu C."/>
        </authorList>
    </citation>
    <scope>NUCLEOTIDE SEQUENCE [LARGE SCALE GENOMIC DNA]</scope>
    <source>
        <strain evidence="1 2">WJ-5</strain>
    </source>
</reference>
<dbReference type="EMBL" id="JAFLRD010000010">
    <property type="protein sequence ID" value="MBO0416632.1"/>
    <property type="molecule type" value="Genomic_DNA"/>
</dbReference>
<sequence length="105" mass="11472">MQFESDLKIIGAKRFKDTVDGTLYDNTKLFVEVQLNDQNGNAVGSAASEMQWGDSSNFVKIQHFAYPFVAKCTLEMVTNGKTTKTVVLDVRPAQAPQSSAKPAQG</sequence>
<gene>
    <name evidence="1" type="ORF">J1C50_14045</name>
</gene>
<proteinExistence type="predicted"/>